<reference evidence="3" key="1">
    <citation type="submission" date="2022-05" db="EMBL/GenBank/DDBJ databases">
        <title>Schlegelella sp. nov., isolated from mangrove soil.</title>
        <authorList>
            <person name="Liu Y."/>
            <person name="Ge X."/>
            <person name="Liu W."/>
        </authorList>
    </citation>
    <scope>NUCLEOTIDE SEQUENCE</scope>
    <source>
        <strain evidence="3">S2-27</strain>
    </source>
</reference>
<comment type="caution">
    <text evidence="3">The sequence shown here is derived from an EMBL/GenBank/DDBJ whole genome shotgun (WGS) entry which is preliminary data.</text>
</comment>
<dbReference type="GO" id="GO:0004141">
    <property type="term" value="F:dethiobiotin synthase activity"/>
    <property type="evidence" value="ECO:0007669"/>
    <property type="project" value="UniProtKB-EC"/>
</dbReference>
<comment type="similarity">
    <text evidence="2">Belongs to the dethiobiotin synthetase family.</text>
</comment>
<comment type="function">
    <text evidence="2">Catalyzes a mechanistically unusual reaction, the ATP-dependent insertion of CO2 between the N7 and N8 nitrogen atoms of 7,8-diaminopelargonic acid (DAPA, also called 7,8-diammoniononanoate) to form a ureido ring.</text>
</comment>
<keyword evidence="2 3" id="KW-0436">Ligase</keyword>
<feature type="binding site" evidence="2">
    <location>
        <begin position="175"/>
        <end position="176"/>
    </location>
    <ligand>
        <name>ATP</name>
        <dbReference type="ChEBI" id="CHEBI:30616"/>
    </ligand>
</feature>
<dbReference type="PANTHER" id="PTHR43210">
    <property type="entry name" value="DETHIOBIOTIN SYNTHETASE"/>
    <property type="match status" value="1"/>
</dbReference>
<dbReference type="CDD" id="cd03109">
    <property type="entry name" value="DTBS"/>
    <property type="match status" value="1"/>
</dbReference>
<keyword evidence="2" id="KW-0479">Metal-binding</keyword>
<comment type="subunit">
    <text evidence="2">Homodimer.</text>
</comment>
<name>A0ABT0YPS6_9BURK</name>
<comment type="caution">
    <text evidence="2">Lacks conserved residue(s) required for the propagation of feature annotation.</text>
</comment>
<sequence>MKGVFVTGTDTEVGKTCVSAGLSTVLARAGMRVAGCKPVAAGLRPHGDGWVNDDVEALRAASTVQLSTAEVCPCLLREPCAPHIAAQREGLTVERAALLGHVRLLAERADALVVEGVGGFCVPLGQGWGTDDFAADLGMPVVLVVGLRLGCLNHALLTAQAVHRRGLLLAGWVANRIDPRMAHADENIATLDHLLAEQYAAPRLATVPWMAQPTAEAVADCFEAALLLQRLPGF</sequence>
<feature type="binding site" evidence="2">
    <location>
        <position position="115"/>
    </location>
    <ligand>
        <name>Mg(2+)</name>
        <dbReference type="ChEBI" id="CHEBI:18420"/>
    </ligand>
</feature>
<keyword evidence="2" id="KW-0547">Nucleotide-binding</keyword>
<proteinExistence type="inferred from homology"/>
<dbReference type="InterPro" id="IPR004472">
    <property type="entry name" value="DTB_synth_BioD"/>
</dbReference>
<comment type="cofactor">
    <cofactor evidence="2">
        <name>Mg(2+)</name>
        <dbReference type="ChEBI" id="CHEBI:18420"/>
    </cofactor>
</comment>
<evidence type="ECO:0000313" key="3">
    <source>
        <dbReference type="EMBL" id="MCM5680726.1"/>
    </source>
</evidence>
<dbReference type="InterPro" id="IPR027417">
    <property type="entry name" value="P-loop_NTPase"/>
</dbReference>
<accession>A0ABT0YPS6</accession>
<dbReference type="Pfam" id="PF13500">
    <property type="entry name" value="AAA_26"/>
    <property type="match status" value="1"/>
</dbReference>
<keyword evidence="4" id="KW-1185">Reference proteome</keyword>
<dbReference type="EC" id="6.3.3.3" evidence="2"/>
<evidence type="ECO:0000256" key="1">
    <source>
        <dbReference type="ARBA" id="ARBA00022756"/>
    </source>
</evidence>
<dbReference type="PANTHER" id="PTHR43210:SF5">
    <property type="entry name" value="DETHIOBIOTIN SYNTHETASE"/>
    <property type="match status" value="1"/>
</dbReference>
<feature type="binding site" evidence="2">
    <location>
        <position position="16"/>
    </location>
    <ligand>
        <name>Mg(2+)</name>
        <dbReference type="ChEBI" id="CHEBI:18420"/>
    </ligand>
</feature>
<dbReference type="RefSeq" id="WP_251779175.1">
    <property type="nucleotide sequence ID" value="NZ_JAMKFE010000008.1"/>
</dbReference>
<organism evidence="3 4">
    <name type="scientific">Caldimonas mangrovi</name>
    <dbReference type="NCBI Taxonomy" id="2944811"/>
    <lineage>
        <taxon>Bacteria</taxon>
        <taxon>Pseudomonadati</taxon>
        <taxon>Pseudomonadota</taxon>
        <taxon>Betaproteobacteria</taxon>
        <taxon>Burkholderiales</taxon>
        <taxon>Sphaerotilaceae</taxon>
        <taxon>Caldimonas</taxon>
    </lineage>
</organism>
<feature type="binding site" evidence="2">
    <location>
        <position position="54"/>
    </location>
    <ligand>
        <name>ATP</name>
        <dbReference type="ChEBI" id="CHEBI:30616"/>
    </ligand>
</feature>
<dbReference type="Proteomes" id="UP001165541">
    <property type="component" value="Unassembled WGS sequence"/>
</dbReference>
<keyword evidence="2" id="KW-0963">Cytoplasm</keyword>
<comment type="catalytic activity">
    <reaction evidence="2">
        <text>(7R,8S)-7,8-diammoniononanoate + CO2 + ATP = (4R,5S)-dethiobiotin + ADP + phosphate + 3 H(+)</text>
        <dbReference type="Rhea" id="RHEA:15805"/>
        <dbReference type="ChEBI" id="CHEBI:15378"/>
        <dbReference type="ChEBI" id="CHEBI:16526"/>
        <dbReference type="ChEBI" id="CHEBI:30616"/>
        <dbReference type="ChEBI" id="CHEBI:43474"/>
        <dbReference type="ChEBI" id="CHEBI:149469"/>
        <dbReference type="ChEBI" id="CHEBI:149473"/>
        <dbReference type="ChEBI" id="CHEBI:456216"/>
        <dbReference type="EC" id="6.3.3.3"/>
    </reaction>
</comment>
<dbReference type="NCBIfam" id="TIGR00347">
    <property type="entry name" value="bioD"/>
    <property type="match status" value="1"/>
</dbReference>
<evidence type="ECO:0000313" key="4">
    <source>
        <dbReference type="Proteomes" id="UP001165541"/>
    </source>
</evidence>
<comment type="pathway">
    <text evidence="2">Cofactor biosynthesis; biotin biosynthesis; biotin from 7,8-diaminononanoate: step 1/2.</text>
</comment>
<dbReference type="HAMAP" id="MF_00336">
    <property type="entry name" value="BioD"/>
    <property type="match status" value="1"/>
</dbReference>
<feature type="binding site" evidence="2">
    <location>
        <begin position="115"/>
        <end position="118"/>
    </location>
    <ligand>
        <name>ATP</name>
        <dbReference type="ChEBI" id="CHEBI:30616"/>
    </ligand>
</feature>
<keyword evidence="2" id="KW-0460">Magnesium</keyword>
<keyword evidence="2" id="KW-0067">ATP-binding</keyword>
<gene>
    <name evidence="2 3" type="primary">bioD</name>
    <name evidence="3" type="ORF">M8A51_14465</name>
</gene>
<protein>
    <recommendedName>
        <fullName evidence="2">ATP-dependent dethiobiotin synthetase BioD</fullName>
        <ecNumber evidence="2">6.3.3.3</ecNumber>
    </recommendedName>
    <alternativeName>
        <fullName evidence="2">DTB synthetase</fullName>
        <shortName evidence="2">DTBS</shortName>
    </alternativeName>
    <alternativeName>
        <fullName evidence="2">Dethiobiotin synthase</fullName>
    </alternativeName>
</protein>
<evidence type="ECO:0000256" key="2">
    <source>
        <dbReference type="HAMAP-Rule" id="MF_00336"/>
    </source>
</evidence>
<dbReference type="EMBL" id="JAMKFE010000008">
    <property type="protein sequence ID" value="MCM5680726.1"/>
    <property type="molecule type" value="Genomic_DNA"/>
</dbReference>
<feature type="active site" evidence="2">
    <location>
        <position position="37"/>
    </location>
</feature>
<feature type="binding site" evidence="2">
    <location>
        <position position="54"/>
    </location>
    <ligand>
        <name>Mg(2+)</name>
        <dbReference type="ChEBI" id="CHEBI:18420"/>
    </ligand>
</feature>
<dbReference type="Gene3D" id="3.40.50.300">
    <property type="entry name" value="P-loop containing nucleotide triphosphate hydrolases"/>
    <property type="match status" value="1"/>
</dbReference>
<keyword evidence="1 2" id="KW-0093">Biotin biosynthesis</keyword>
<dbReference type="PIRSF" id="PIRSF006755">
    <property type="entry name" value="DTB_synth"/>
    <property type="match status" value="1"/>
</dbReference>
<comment type="subcellular location">
    <subcellularLocation>
        <location evidence="2">Cytoplasm</location>
    </subcellularLocation>
</comment>
<dbReference type="SUPFAM" id="SSF52540">
    <property type="entry name" value="P-loop containing nucleoside triphosphate hydrolases"/>
    <property type="match status" value="1"/>
</dbReference>